<dbReference type="InterPro" id="IPR036047">
    <property type="entry name" value="F-box-like_dom_sf"/>
</dbReference>
<comment type="caution">
    <text evidence="3">The sequence shown here is derived from an EMBL/GenBank/DDBJ whole genome shotgun (WGS) entry which is preliminary data.</text>
</comment>
<feature type="non-terminal residue" evidence="3">
    <location>
        <position position="1"/>
    </location>
</feature>
<organism evidence="3 4">
    <name type="scientific">Eragrostis curvula</name>
    <name type="common">weeping love grass</name>
    <dbReference type="NCBI Taxonomy" id="38414"/>
    <lineage>
        <taxon>Eukaryota</taxon>
        <taxon>Viridiplantae</taxon>
        <taxon>Streptophyta</taxon>
        <taxon>Embryophyta</taxon>
        <taxon>Tracheophyta</taxon>
        <taxon>Spermatophyta</taxon>
        <taxon>Magnoliopsida</taxon>
        <taxon>Liliopsida</taxon>
        <taxon>Poales</taxon>
        <taxon>Poaceae</taxon>
        <taxon>PACMAD clade</taxon>
        <taxon>Chloridoideae</taxon>
        <taxon>Eragrostideae</taxon>
        <taxon>Eragrostidinae</taxon>
        <taxon>Eragrostis</taxon>
    </lineage>
</organism>
<proteinExistence type="predicted"/>
<dbReference type="Proteomes" id="UP000324897">
    <property type="component" value="Unassembled WGS sequence"/>
</dbReference>
<feature type="domain" description="F-box" evidence="1">
    <location>
        <begin position="30"/>
        <end position="69"/>
    </location>
</feature>
<evidence type="ECO:0000259" key="2">
    <source>
        <dbReference type="Pfam" id="PF23635"/>
    </source>
</evidence>
<reference evidence="3 4" key="1">
    <citation type="journal article" date="2019" name="Sci. Rep.">
        <title>A high-quality genome of Eragrostis curvula grass provides insights into Poaceae evolution and supports new strategies to enhance forage quality.</title>
        <authorList>
            <person name="Carballo J."/>
            <person name="Santos B.A.C.M."/>
            <person name="Zappacosta D."/>
            <person name="Garbus I."/>
            <person name="Selva J.P."/>
            <person name="Gallo C.A."/>
            <person name="Diaz A."/>
            <person name="Albertini E."/>
            <person name="Caccamo M."/>
            <person name="Echenique V."/>
        </authorList>
    </citation>
    <scope>NUCLEOTIDE SEQUENCE [LARGE SCALE GENOMIC DNA]</scope>
    <source>
        <strain evidence="4">cv. Victoria</strain>
        <tissue evidence="3">Leaf</tissue>
    </source>
</reference>
<dbReference type="PANTHER" id="PTHR33207">
    <property type="entry name" value="F-BOX DOMAIN CONTAINING PROTEIN-RELATED"/>
    <property type="match status" value="1"/>
</dbReference>
<evidence type="ECO:0000313" key="4">
    <source>
        <dbReference type="Proteomes" id="UP000324897"/>
    </source>
</evidence>
<gene>
    <name evidence="3" type="ORF">EJB05_19045</name>
</gene>
<evidence type="ECO:0000259" key="1">
    <source>
        <dbReference type="Pfam" id="PF12937"/>
    </source>
</evidence>
<dbReference type="Gramene" id="TVU33743">
    <property type="protein sequence ID" value="TVU33743"/>
    <property type="gene ID" value="EJB05_19045"/>
</dbReference>
<accession>A0A5J9VCD3</accession>
<dbReference type="EMBL" id="RWGY01000010">
    <property type="protein sequence ID" value="TVU33743.1"/>
    <property type="molecule type" value="Genomic_DNA"/>
</dbReference>
<evidence type="ECO:0000313" key="3">
    <source>
        <dbReference type="EMBL" id="TVU33743.1"/>
    </source>
</evidence>
<keyword evidence="4" id="KW-1185">Reference proteome</keyword>
<dbReference type="AlphaFoldDB" id="A0A5J9VCD3"/>
<dbReference type="InterPro" id="IPR001810">
    <property type="entry name" value="F-box_dom"/>
</dbReference>
<protein>
    <submittedName>
        <fullName evidence="3">Uncharacterized protein</fullName>
    </submittedName>
</protein>
<name>A0A5J9VCD3_9POAL</name>
<dbReference type="InterPro" id="IPR056594">
    <property type="entry name" value="AT5G49610-like_b-prop"/>
</dbReference>
<sequence>MHLSFSLHFAMKAKKVNMEHAAVALVLGSDDLLVEILRRVNSPTCLVRAAAVSKRWLRHASDPAFLRRFRARHPPRLLGFYVHENPLAELRFLPVSQDPELRSAVRRASYAVDNLGLLDCQNGRLLVRFYDEPSSFAVLSPLQGSPGMAVLTTPFGAGGRMGRLHLPPGMAVRAPSPDLYSVQLFMPNDGGHDGGVIAVEVLAEGMEARAGVHVLSGDVWKVVHDTASIKLPKPVSGIREILRPIDGKVYMVAEKGCKFILELDLATPRFSVIPLPDKVTTTLDNFRLSSGENGSGLVLVHAEGRLLSVWRHETNGAGAGVDWVLVHDKVPVREAFTRHQDVLVIAVSDGAEFVLLGLESSKVLMHVHLKSWTERVYDEMKPIPMYTIRAFPCMMVWPPVFPVLTEGNNQEY</sequence>
<dbReference type="Pfam" id="PF12937">
    <property type="entry name" value="F-box-like"/>
    <property type="match status" value="1"/>
</dbReference>
<dbReference type="Pfam" id="PF23635">
    <property type="entry name" value="Beta-prop_AT5G49610-like"/>
    <property type="match status" value="1"/>
</dbReference>
<feature type="domain" description="F-box protein AT5G49610-like beta-propeller" evidence="2">
    <location>
        <begin position="117"/>
        <end position="401"/>
    </location>
</feature>
<dbReference type="Gene3D" id="1.20.1280.50">
    <property type="match status" value="1"/>
</dbReference>
<dbReference type="OrthoDB" id="695004at2759"/>
<dbReference type="SUPFAM" id="SSF81383">
    <property type="entry name" value="F-box domain"/>
    <property type="match status" value="1"/>
</dbReference>